<name>A0ABN2US69_9MICO</name>
<gene>
    <name evidence="2" type="ORF">GCM10009819_31190</name>
</gene>
<protein>
    <submittedName>
        <fullName evidence="2">Uncharacterized protein</fullName>
    </submittedName>
</protein>
<evidence type="ECO:0000256" key="1">
    <source>
        <dbReference type="SAM" id="MobiDB-lite"/>
    </source>
</evidence>
<evidence type="ECO:0000313" key="2">
    <source>
        <dbReference type="EMBL" id="GAA2042518.1"/>
    </source>
</evidence>
<keyword evidence="3" id="KW-1185">Reference proteome</keyword>
<reference evidence="2 3" key="1">
    <citation type="journal article" date="2019" name="Int. J. Syst. Evol. Microbiol.">
        <title>The Global Catalogue of Microorganisms (GCM) 10K type strain sequencing project: providing services to taxonomists for standard genome sequencing and annotation.</title>
        <authorList>
            <consortium name="The Broad Institute Genomics Platform"/>
            <consortium name="The Broad Institute Genome Sequencing Center for Infectious Disease"/>
            <person name="Wu L."/>
            <person name="Ma J."/>
        </authorList>
    </citation>
    <scope>NUCLEOTIDE SEQUENCE [LARGE SCALE GENOMIC DNA]</scope>
    <source>
        <strain evidence="2 3">JCM 15672</strain>
    </source>
</reference>
<sequence length="93" mass="9788">MGEATLSGLARPHLSDTAQGSGWSVQVSDDTGKVVDVLVVHPRDIGPEGDEAAIRNRLARHYDVSGTSMTSDAETTDDGLPETVIRITGLRAS</sequence>
<dbReference type="EMBL" id="BAAAPW010000005">
    <property type="protein sequence ID" value="GAA2042518.1"/>
    <property type="molecule type" value="Genomic_DNA"/>
</dbReference>
<proteinExistence type="predicted"/>
<accession>A0ABN2US69</accession>
<feature type="compositionally biased region" description="Polar residues" evidence="1">
    <location>
        <begin position="16"/>
        <end position="26"/>
    </location>
</feature>
<dbReference type="RefSeq" id="WP_344376478.1">
    <property type="nucleotide sequence ID" value="NZ_BAAAPW010000005.1"/>
</dbReference>
<feature type="region of interest" description="Disordered" evidence="1">
    <location>
        <begin position="1"/>
        <end position="26"/>
    </location>
</feature>
<dbReference type="Proteomes" id="UP001501196">
    <property type="component" value="Unassembled WGS sequence"/>
</dbReference>
<evidence type="ECO:0000313" key="3">
    <source>
        <dbReference type="Proteomes" id="UP001501196"/>
    </source>
</evidence>
<comment type="caution">
    <text evidence="2">The sequence shown here is derived from an EMBL/GenBank/DDBJ whole genome shotgun (WGS) entry which is preliminary data.</text>
</comment>
<organism evidence="2 3">
    <name type="scientific">Agromyces tropicus</name>
    <dbReference type="NCBI Taxonomy" id="555371"/>
    <lineage>
        <taxon>Bacteria</taxon>
        <taxon>Bacillati</taxon>
        <taxon>Actinomycetota</taxon>
        <taxon>Actinomycetes</taxon>
        <taxon>Micrococcales</taxon>
        <taxon>Microbacteriaceae</taxon>
        <taxon>Agromyces</taxon>
    </lineage>
</organism>